<organism evidence="1 2">
    <name type="scientific">Nitrosospira multiformis</name>
    <dbReference type="NCBI Taxonomy" id="1231"/>
    <lineage>
        <taxon>Bacteria</taxon>
        <taxon>Pseudomonadati</taxon>
        <taxon>Pseudomonadota</taxon>
        <taxon>Betaproteobacteria</taxon>
        <taxon>Nitrosomonadales</taxon>
        <taxon>Nitrosomonadaceae</taxon>
        <taxon>Nitrosospira</taxon>
    </lineage>
</organism>
<proteinExistence type="predicted"/>
<dbReference type="EMBL" id="QAOK01000016">
    <property type="protein sequence ID" value="PTQ80438.1"/>
    <property type="molecule type" value="Genomic_DNA"/>
</dbReference>
<reference evidence="1 2" key="1">
    <citation type="submission" date="2018-04" db="EMBL/GenBank/DDBJ databases">
        <title>Active sludge and wastewater microbial communities from Klosterneuburg, Austria.</title>
        <authorList>
            <person name="Wagner M."/>
        </authorList>
    </citation>
    <scope>NUCLEOTIDE SEQUENCE [LARGE SCALE GENOMIC DNA]</scope>
    <source>
        <strain evidence="1 2">Nl12</strain>
    </source>
</reference>
<sequence length="77" mass="8687">MMKLDEVSELDRVLMEGDQIVSSALQRMEYEAGLSNQKNLFEFGRATSTSLRCDRSRRIARAARPVLIKNAQQEIGG</sequence>
<comment type="caution">
    <text evidence="1">The sequence shown here is derived from an EMBL/GenBank/DDBJ whole genome shotgun (WGS) entry which is preliminary data.</text>
</comment>
<accession>A0A2T5I9E8</accession>
<evidence type="ECO:0000313" key="1">
    <source>
        <dbReference type="EMBL" id="PTQ80438.1"/>
    </source>
</evidence>
<gene>
    <name evidence="1" type="ORF">C8R21_11669</name>
</gene>
<dbReference type="Proteomes" id="UP000244152">
    <property type="component" value="Unassembled WGS sequence"/>
</dbReference>
<protein>
    <submittedName>
        <fullName evidence="1">Uncharacterized protein</fullName>
    </submittedName>
</protein>
<name>A0A2T5I9E8_9PROT</name>
<evidence type="ECO:0000313" key="2">
    <source>
        <dbReference type="Proteomes" id="UP000244152"/>
    </source>
</evidence>
<dbReference type="AlphaFoldDB" id="A0A2T5I9E8"/>